<dbReference type="EMBL" id="JAAGBB010000032">
    <property type="protein sequence ID" value="MBR0667277.1"/>
    <property type="molecule type" value="Genomic_DNA"/>
</dbReference>
<feature type="transmembrane region" description="Helical" evidence="2">
    <location>
        <begin position="827"/>
        <end position="844"/>
    </location>
</feature>
<feature type="compositionally biased region" description="Low complexity" evidence="1">
    <location>
        <begin position="72"/>
        <end position="84"/>
    </location>
</feature>
<feature type="transmembrane region" description="Helical" evidence="2">
    <location>
        <begin position="493"/>
        <end position="511"/>
    </location>
</feature>
<feature type="transmembrane region" description="Helical" evidence="2">
    <location>
        <begin position="543"/>
        <end position="559"/>
    </location>
</feature>
<feature type="transmembrane region" description="Helical" evidence="2">
    <location>
        <begin position="6"/>
        <end position="23"/>
    </location>
</feature>
<feature type="transmembrane region" description="Helical" evidence="2">
    <location>
        <begin position="208"/>
        <end position="228"/>
    </location>
</feature>
<feature type="transmembrane region" description="Helical" evidence="2">
    <location>
        <begin position="434"/>
        <end position="455"/>
    </location>
</feature>
<evidence type="ECO:0000313" key="4">
    <source>
        <dbReference type="Proteomes" id="UP001196870"/>
    </source>
</evidence>
<reference evidence="4" key="1">
    <citation type="journal article" date="2021" name="Syst. Appl. Microbiol.">
        <title>Roseomonas hellenica sp. nov., isolated from roots of wild-growing Alkanna tinctoria.</title>
        <authorList>
            <person name="Rat A."/>
            <person name="Naranjo H.D."/>
            <person name="Lebbe L."/>
            <person name="Cnockaert M."/>
            <person name="Krigas N."/>
            <person name="Grigoriadou K."/>
            <person name="Maloupa E."/>
            <person name="Willems A."/>
        </authorList>
    </citation>
    <scope>NUCLEOTIDE SEQUENCE [LARGE SCALE GENOMIC DNA]</scope>
    <source>
        <strain evidence="4">LMG 31523</strain>
    </source>
</reference>
<dbReference type="Pfam" id="PF10101">
    <property type="entry name" value="DUF2339"/>
    <property type="match status" value="1"/>
</dbReference>
<protein>
    <submittedName>
        <fullName evidence="3">DUF2339 domain-containing protein</fullName>
    </submittedName>
</protein>
<keyword evidence="2" id="KW-1133">Transmembrane helix</keyword>
<organism evidence="3 4">
    <name type="scientific">Plastoroseomonas hellenica</name>
    <dbReference type="NCBI Taxonomy" id="2687306"/>
    <lineage>
        <taxon>Bacteria</taxon>
        <taxon>Pseudomonadati</taxon>
        <taxon>Pseudomonadota</taxon>
        <taxon>Alphaproteobacteria</taxon>
        <taxon>Acetobacterales</taxon>
        <taxon>Acetobacteraceae</taxon>
        <taxon>Plastoroseomonas</taxon>
    </lineage>
</organism>
<feature type="transmembrane region" description="Helical" evidence="2">
    <location>
        <begin position="283"/>
        <end position="301"/>
    </location>
</feature>
<feature type="transmembrane region" description="Helical" evidence="2">
    <location>
        <begin position="850"/>
        <end position="870"/>
    </location>
</feature>
<feature type="transmembrane region" description="Helical" evidence="2">
    <location>
        <begin position="697"/>
        <end position="718"/>
    </location>
</feature>
<feature type="transmembrane region" description="Helical" evidence="2">
    <location>
        <begin position="632"/>
        <end position="649"/>
    </location>
</feature>
<sequence length="898" mass="91676">MALLFGIVVVGGWVLGIAGFIRAGRALRLADAAAAELGRLRAELAVLRTGAPAPPPAVPEPETPPPEPVPDAAPAEAAAEPAPVEMAEAVATAPAEPLPDVPAPPPAPPGKSLEEVLALNWGVWLGAGALLLAGLFLIRYAVEEGWLGPAARTTLAALLGLALIMAGEWLARRPPRGSLPDHAPAALAAGGVSILFGAAYAAASLYALLPPILGFAAMALAALAGLLLSLRRGQLVAAIGLVGAFASPMLVETPNPSAFGLFAYLLAVTGAAMAVVRATAWGWLGWAASLFGAIYVIGGSLSDVTGLEAWAPALFVPLAVALHLALLPGVALDTPLGRLLAHLPVIALGLALMPAVLGYAILPAPVGLLLLSPVVLLRVRAEPRLAWLPALAAGLGLIALHLWAVPSWVATAEAVIAGGSVQAVFPGALAPEVLHPYLSVALALALLHLLAGLWLEARAPHGLRFAGLAAAVPLLALAIAYGRVRGFAVDQGWAAVALLLAAILTAAAARAGRQDAPLRAGAHAAGATAALALMAAMLLREHWLSLAVSLLLPPLAVIAQRSGLRALRGIALAVATVVLVRLLLNEAVLGYGFGTAPVLNALWLAYGVPALAFWMAAAIFRRDGGEDMTVSALEAGAVALTTGLVMLQIRHASHGGALDSGAWPFLEAALQVSALALLAGAALLLARQGRQAMGWAWRVLGVLAMVFGIVLLVINPWFEPAPVGATPIVNALLPAYLLPGLLAGIAVVWLPEVAARPALRRLLGLYALAAVFAFITLSVRHAFQGSLLAKGTAEEAELYSYSGAWILFGAALIWGGIRAASGVLRQAGLLLIALATLKVFVVDMDALVGLWRVLSFLGLGLALIGLGAVYRRFVVRRDPGEGAALSRSLPPAADAPGG</sequence>
<keyword evidence="2" id="KW-0812">Transmembrane</keyword>
<dbReference type="PANTHER" id="PTHR38434">
    <property type="entry name" value="BLL2549 PROTEIN"/>
    <property type="match status" value="1"/>
</dbReference>
<dbReference type="PIRSF" id="PIRSF035905">
    <property type="entry name" value="UCP035905_mp"/>
    <property type="match status" value="1"/>
</dbReference>
<feature type="transmembrane region" description="Helical" evidence="2">
    <location>
        <begin position="762"/>
        <end position="783"/>
    </location>
</feature>
<dbReference type="InterPro" id="IPR014600">
    <property type="entry name" value="UCP035905_mem"/>
</dbReference>
<feature type="transmembrane region" description="Helical" evidence="2">
    <location>
        <begin position="183"/>
        <end position="202"/>
    </location>
</feature>
<feature type="transmembrane region" description="Helical" evidence="2">
    <location>
        <begin position="798"/>
        <end position="815"/>
    </location>
</feature>
<feature type="transmembrane region" description="Helical" evidence="2">
    <location>
        <begin position="257"/>
        <end position="276"/>
    </location>
</feature>
<feature type="transmembrane region" description="Helical" evidence="2">
    <location>
        <begin position="386"/>
        <end position="404"/>
    </location>
</feature>
<feature type="transmembrane region" description="Helical" evidence="2">
    <location>
        <begin position="518"/>
        <end position="537"/>
    </location>
</feature>
<comment type="caution">
    <text evidence="3">The sequence shown here is derived from an EMBL/GenBank/DDBJ whole genome shotgun (WGS) entry which is preliminary data.</text>
</comment>
<keyword evidence="4" id="KW-1185">Reference proteome</keyword>
<feature type="transmembrane region" description="Helical" evidence="2">
    <location>
        <begin position="462"/>
        <end position="481"/>
    </location>
</feature>
<accession>A0ABS5F405</accession>
<name>A0ABS5F405_9PROT</name>
<feature type="transmembrane region" description="Helical" evidence="2">
    <location>
        <begin position="313"/>
        <end position="332"/>
    </location>
</feature>
<dbReference type="InterPro" id="IPR019286">
    <property type="entry name" value="DUF2339_TM"/>
</dbReference>
<feature type="compositionally biased region" description="Pro residues" evidence="1">
    <location>
        <begin position="52"/>
        <end position="71"/>
    </location>
</feature>
<feature type="transmembrane region" description="Helical" evidence="2">
    <location>
        <begin position="596"/>
        <end position="620"/>
    </location>
</feature>
<gene>
    <name evidence="3" type="ORF">GXW71_23165</name>
</gene>
<dbReference type="RefSeq" id="WP_211855056.1">
    <property type="nucleotide sequence ID" value="NZ_JAAGBB010000032.1"/>
</dbReference>
<feature type="transmembrane region" description="Helical" evidence="2">
    <location>
        <begin position="339"/>
        <end position="356"/>
    </location>
</feature>
<feature type="transmembrane region" description="Helical" evidence="2">
    <location>
        <begin position="235"/>
        <end position="251"/>
    </location>
</feature>
<evidence type="ECO:0000313" key="3">
    <source>
        <dbReference type="EMBL" id="MBR0667277.1"/>
    </source>
</evidence>
<feature type="transmembrane region" description="Helical" evidence="2">
    <location>
        <begin position="730"/>
        <end position="750"/>
    </location>
</feature>
<proteinExistence type="predicted"/>
<feature type="transmembrane region" description="Helical" evidence="2">
    <location>
        <begin position="121"/>
        <end position="142"/>
    </location>
</feature>
<keyword evidence="2" id="KW-0472">Membrane</keyword>
<evidence type="ECO:0000256" key="1">
    <source>
        <dbReference type="SAM" id="MobiDB-lite"/>
    </source>
</evidence>
<feature type="transmembrane region" description="Helical" evidence="2">
    <location>
        <begin position="154"/>
        <end position="171"/>
    </location>
</feature>
<dbReference type="Proteomes" id="UP001196870">
    <property type="component" value="Unassembled WGS sequence"/>
</dbReference>
<feature type="transmembrane region" description="Helical" evidence="2">
    <location>
        <begin position="566"/>
        <end position="584"/>
    </location>
</feature>
<feature type="region of interest" description="Disordered" evidence="1">
    <location>
        <begin position="51"/>
        <end position="84"/>
    </location>
</feature>
<feature type="transmembrane region" description="Helical" evidence="2">
    <location>
        <begin position="362"/>
        <end position="379"/>
    </location>
</feature>
<dbReference type="PANTHER" id="PTHR38434:SF1">
    <property type="entry name" value="BLL2549 PROTEIN"/>
    <property type="match status" value="1"/>
</dbReference>
<feature type="transmembrane region" description="Helical" evidence="2">
    <location>
        <begin position="661"/>
        <end position="685"/>
    </location>
</feature>
<evidence type="ECO:0000256" key="2">
    <source>
        <dbReference type="SAM" id="Phobius"/>
    </source>
</evidence>